<reference evidence="1" key="1">
    <citation type="submission" date="2020-04" db="EMBL/GenBank/DDBJ databases">
        <authorList>
            <person name="Chiriac C."/>
            <person name="Salcher M."/>
            <person name="Ghai R."/>
            <person name="Kavagutti S V."/>
        </authorList>
    </citation>
    <scope>NUCLEOTIDE SEQUENCE</scope>
</reference>
<protein>
    <submittedName>
        <fullName evidence="1">Uncharacterized protein</fullName>
    </submittedName>
</protein>
<evidence type="ECO:0000313" key="1">
    <source>
        <dbReference type="EMBL" id="CAB4142029.1"/>
    </source>
</evidence>
<proteinExistence type="predicted"/>
<dbReference type="EMBL" id="LR796399">
    <property type="protein sequence ID" value="CAB4142029.1"/>
    <property type="molecule type" value="Genomic_DNA"/>
</dbReference>
<name>A0A6J5ME50_9CAUD</name>
<gene>
    <name evidence="1" type="ORF">UFOVP425_13</name>
</gene>
<sequence length="155" mass="18967">MKNLEVEYIVKDFFKKSKSQVGILYCAEVNKTYKNLRTEEIWHVKQYKYGKTKDIDKRFKMYGESYILLNSYKVNHLSLRENLIRADWSIEDDRRFKDSRDEHVDFDCSDKVKLYANCEIKLEYDENNNLRLYCYDGEEWFTSKGYWEILECFHL</sequence>
<organism evidence="1">
    <name type="scientific">uncultured Caudovirales phage</name>
    <dbReference type="NCBI Taxonomy" id="2100421"/>
    <lineage>
        <taxon>Viruses</taxon>
        <taxon>Duplodnaviria</taxon>
        <taxon>Heunggongvirae</taxon>
        <taxon>Uroviricota</taxon>
        <taxon>Caudoviricetes</taxon>
        <taxon>Peduoviridae</taxon>
        <taxon>Maltschvirus</taxon>
        <taxon>Maltschvirus maltsch</taxon>
    </lineage>
</organism>
<accession>A0A6J5ME50</accession>